<comment type="caution">
    <text evidence="1">The sequence shown here is derived from an EMBL/GenBank/DDBJ whole genome shotgun (WGS) entry which is preliminary data.</text>
</comment>
<accession>A0A0F8Y9U9</accession>
<name>A0A0F8Y9U9_9ZZZZ</name>
<protein>
    <submittedName>
        <fullName evidence="1">Uncharacterized protein</fullName>
    </submittedName>
</protein>
<gene>
    <name evidence="1" type="ORF">LCGC14_2923970</name>
</gene>
<dbReference type="AlphaFoldDB" id="A0A0F8Y9U9"/>
<organism evidence="1">
    <name type="scientific">marine sediment metagenome</name>
    <dbReference type="NCBI Taxonomy" id="412755"/>
    <lineage>
        <taxon>unclassified sequences</taxon>
        <taxon>metagenomes</taxon>
        <taxon>ecological metagenomes</taxon>
    </lineage>
</organism>
<reference evidence="1" key="1">
    <citation type="journal article" date="2015" name="Nature">
        <title>Complex archaea that bridge the gap between prokaryotes and eukaryotes.</title>
        <authorList>
            <person name="Spang A."/>
            <person name="Saw J.H."/>
            <person name="Jorgensen S.L."/>
            <person name="Zaremba-Niedzwiedzka K."/>
            <person name="Martijn J."/>
            <person name="Lind A.E."/>
            <person name="van Eijk R."/>
            <person name="Schleper C."/>
            <person name="Guy L."/>
            <person name="Ettema T.J."/>
        </authorList>
    </citation>
    <scope>NUCLEOTIDE SEQUENCE</scope>
</reference>
<evidence type="ECO:0000313" key="1">
    <source>
        <dbReference type="EMBL" id="KKK70440.1"/>
    </source>
</evidence>
<feature type="non-terminal residue" evidence="1">
    <location>
        <position position="1"/>
    </location>
</feature>
<proteinExistence type="predicted"/>
<sequence>VMRHYCFGMDEKHYVTLLHERDECLKKDIPGSLDLSIGLKSFPTKPAKDWIPRIHLTEVVRANFRRAAIQMKTFRKHFNEYLVVDDDPVESQKTDNYICFCIAMYFFGTAALKAAKRLCEITECPSKELTQELSNHRQRYRSWTIRFAGFRNKIGAHGYDPVRGGHEYSSVGSDGVFAFYTYSMKTLKPDKRLEIVPEIDFFKLEEYLNGLFKILYNVWDIKP</sequence>
<dbReference type="EMBL" id="LAZR01058190">
    <property type="protein sequence ID" value="KKK70440.1"/>
    <property type="molecule type" value="Genomic_DNA"/>
</dbReference>